<name>A0ABS8E0E8_9ACTN</name>
<dbReference type="RefSeq" id="WP_229335186.1">
    <property type="nucleotide sequence ID" value="NZ_JAINUL010000001.1"/>
</dbReference>
<accession>A0ABS8E0E8</accession>
<proteinExistence type="predicted"/>
<evidence type="ECO:0000313" key="2">
    <source>
        <dbReference type="EMBL" id="MCC0094625.1"/>
    </source>
</evidence>
<gene>
    <name evidence="2" type="ORF">K7B10_07475</name>
</gene>
<sequence>MTWRLLRALAVSRLEDITSEDSGLWDTLNRVLDDAVDLGEVRPLTASLAVDLRSLTDRASRHVETGLTEETRARACGLLREVRDRLRRDALDIGLLRRLAWMTEEVAGEVLAPAPSAATSAPAAGRASACSPVASGWAGQWSRGPAPAAYSAASA</sequence>
<dbReference type="EMBL" id="JAINUL010000001">
    <property type="protein sequence ID" value="MCC0094625.1"/>
    <property type="molecule type" value="Genomic_DNA"/>
</dbReference>
<evidence type="ECO:0000313" key="3">
    <source>
        <dbReference type="Proteomes" id="UP001520654"/>
    </source>
</evidence>
<feature type="compositionally biased region" description="Low complexity" evidence="1">
    <location>
        <begin position="145"/>
        <end position="155"/>
    </location>
</feature>
<organism evidence="2 3">
    <name type="scientific">Streptomyces flavotricini</name>
    <dbReference type="NCBI Taxonomy" id="66888"/>
    <lineage>
        <taxon>Bacteria</taxon>
        <taxon>Bacillati</taxon>
        <taxon>Actinomycetota</taxon>
        <taxon>Actinomycetes</taxon>
        <taxon>Kitasatosporales</taxon>
        <taxon>Streptomycetaceae</taxon>
        <taxon>Streptomyces</taxon>
    </lineage>
</organism>
<comment type="caution">
    <text evidence="2">The sequence shown here is derived from an EMBL/GenBank/DDBJ whole genome shotgun (WGS) entry which is preliminary data.</text>
</comment>
<reference evidence="2 3" key="1">
    <citation type="submission" date="2021-08" db="EMBL/GenBank/DDBJ databases">
        <title>Genomic Architecture of Streptomyces flavotricini NGL1 and Streptomyces erythrochromogenes HMS4 With Differential Plant Beneficial attributes and laccase production capabilities.</title>
        <authorList>
            <person name="Salwan R."/>
            <person name="Kaur R."/>
            <person name="Sharma V."/>
        </authorList>
    </citation>
    <scope>NUCLEOTIDE SEQUENCE [LARGE SCALE GENOMIC DNA]</scope>
    <source>
        <strain evidence="2 3">NGL1</strain>
    </source>
</reference>
<evidence type="ECO:0000256" key="1">
    <source>
        <dbReference type="SAM" id="MobiDB-lite"/>
    </source>
</evidence>
<protein>
    <submittedName>
        <fullName evidence="2">Uncharacterized protein</fullName>
    </submittedName>
</protein>
<feature type="region of interest" description="Disordered" evidence="1">
    <location>
        <begin position="134"/>
        <end position="155"/>
    </location>
</feature>
<dbReference type="Proteomes" id="UP001520654">
    <property type="component" value="Unassembled WGS sequence"/>
</dbReference>
<keyword evidence="3" id="KW-1185">Reference proteome</keyword>